<accession>A0ABW3K2V2</accession>
<protein>
    <submittedName>
        <fullName evidence="1">DUF5686 family protein</fullName>
    </submittedName>
</protein>
<name>A0ABW3K2V2_9BACT</name>
<dbReference type="InterPro" id="IPR043741">
    <property type="entry name" value="DUF5686"/>
</dbReference>
<dbReference type="EMBL" id="JBHTKA010000003">
    <property type="protein sequence ID" value="MFD1000253.1"/>
    <property type="molecule type" value="Genomic_DNA"/>
</dbReference>
<proteinExistence type="predicted"/>
<dbReference type="Pfam" id="PF13715">
    <property type="entry name" value="CarbopepD_reg_2"/>
    <property type="match status" value="1"/>
</dbReference>
<sequence>MQFHTRLALAATHTMRVTFLIVLTLLPVFTFAQGIRGTIVDETGKPLGFASIFVKQNGSGTTANENGTYEIALDSGHYELIYQYLGYETQVRIIDVDNDFVSVNVTLKPQATVLPTVVVQDGNEDPAYTIMRKAIAKANYHRQQLDSYTARVYIKGAGKLKDYPWLAKRALQKEGIEKNRVYISESVSEVKYTRPNKFEEKVISIRSDGKDNNTSPNQYIFGSFYEPEIQGTISPLAPKAFSYYKFEYLGTFQDRNYEVSKIKVTPRLKGDNVVEGVINIVEGWWSIHSLDINTSKMGIQVYIKAIYAPIEDKAWMPVSHQFRVEGRAFGFEAEFKYLATVSDYKIKLNPALYVDNDKMEVIDEKVQKEEAKKIEQNKPSTAAKKNKDADNLKQLQNRLESGKEITRKELNKMMKEYEKQELKRQKEPEVISDNTFKIDSGAYKKDSTYWASIRPVPLTTEEVKGYQKSDSMATVARRAEEGDTLKASKHKGFQPWDLLIGDTYKVSKHSNFKIHFPMPGFNTVEGWNLVYKVSFGTILQDTNKTRLTITPAFRYAFSREVASGNLKFQLRNQKYRLELEGGRYIKQFNADEPILPIVNTFTTLFLEKNLMKLYERRYIDLNYRRKLSQYVTVNGGLSINRRYMLSNTTNDKLIDRKSVEGYTSNMPYSEELPLTGFGIHNALIGSLQVTARPWLKYQIRNGKKYEIGSSSPTFMAEYHRGIPDVLGSDVDYDRVELGVKHEFNIGVRGHVDVALRGGAFLQSNKMEFMDYKHFLGNQTPFATADPVGSFRLLDYYAFSTRKQYFAGNVHYHFRRFLVTSFPLVRMAGVSENVFVNYLATPTSKNYTELGYSIDGILRFFRLEAVASFRDGKYMDYGFRIGINTAFSVNFSDN</sequence>
<reference evidence="2" key="1">
    <citation type="journal article" date="2019" name="Int. J. Syst. Evol. Microbiol.">
        <title>The Global Catalogue of Microorganisms (GCM) 10K type strain sequencing project: providing services to taxonomists for standard genome sequencing and annotation.</title>
        <authorList>
            <consortium name="The Broad Institute Genomics Platform"/>
            <consortium name="The Broad Institute Genome Sequencing Center for Infectious Disease"/>
            <person name="Wu L."/>
            <person name="Ma J."/>
        </authorList>
    </citation>
    <scope>NUCLEOTIDE SEQUENCE [LARGE SCALE GENOMIC DNA]</scope>
    <source>
        <strain evidence="2">CCUG 58938</strain>
    </source>
</reference>
<evidence type="ECO:0000313" key="1">
    <source>
        <dbReference type="EMBL" id="MFD1000253.1"/>
    </source>
</evidence>
<dbReference type="Gene3D" id="2.60.40.1120">
    <property type="entry name" value="Carboxypeptidase-like, regulatory domain"/>
    <property type="match status" value="1"/>
</dbReference>
<dbReference type="SUPFAM" id="SSF49464">
    <property type="entry name" value="Carboxypeptidase regulatory domain-like"/>
    <property type="match status" value="1"/>
</dbReference>
<keyword evidence="2" id="KW-1185">Reference proteome</keyword>
<dbReference type="RefSeq" id="WP_377579651.1">
    <property type="nucleotide sequence ID" value="NZ_JBHTKA010000003.1"/>
</dbReference>
<gene>
    <name evidence="1" type="ORF">ACFQ21_13100</name>
</gene>
<dbReference type="Proteomes" id="UP001597112">
    <property type="component" value="Unassembled WGS sequence"/>
</dbReference>
<comment type="caution">
    <text evidence="1">The sequence shown here is derived from an EMBL/GenBank/DDBJ whole genome shotgun (WGS) entry which is preliminary data.</text>
</comment>
<dbReference type="InterPro" id="IPR008969">
    <property type="entry name" value="CarboxyPept-like_regulatory"/>
</dbReference>
<dbReference type="Pfam" id="PF18939">
    <property type="entry name" value="DUF5686"/>
    <property type="match status" value="1"/>
</dbReference>
<evidence type="ECO:0000313" key="2">
    <source>
        <dbReference type="Proteomes" id="UP001597112"/>
    </source>
</evidence>
<organism evidence="1 2">
    <name type="scientific">Ohtaekwangia kribbensis</name>
    <dbReference type="NCBI Taxonomy" id="688913"/>
    <lineage>
        <taxon>Bacteria</taxon>
        <taxon>Pseudomonadati</taxon>
        <taxon>Bacteroidota</taxon>
        <taxon>Cytophagia</taxon>
        <taxon>Cytophagales</taxon>
        <taxon>Fulvivirgaceae</taxon>
        <taxon>Ohtaekwangia</taxon>
    </lineage>
</organism>